<organism evidence="2 3">
    <name type="scientific">Rotaria magnacalcarata</name>
    <dbReference type="NCBI Taxonomy" id="392030"/>
    <lineage>
        <taxon>Eukaryota</taxon>
        <taxon>Metazoa</taxon>
        <taxon>Spiralia</taxon>
        <taxon>Gnathifera</taxon>
        <taxon>Rotifera</taxon>
        <taxon>Eurotatoria</taxon>
        <taxon>Bdelloidea</taxon>
        <taxon>Philodinida</taxon>
        <taxon>Philodinidae</taxon>
        <taxon>Rotaria</taxon>
    </lineage>
</organism>
<sequence length="68" mass="7243">GKVPVSIAVGDFDNDTILDLVIANSGEDSISILLGGGDETFQNQTKYRVGPQPQSVIIGDFNNDSKFD</sequence>
<comment type="caution">
    <text evidence="2">The sequence shown here is derived from an EMBL/GenBank/DDBJ whole genome shotgun (WGS) entry which is preliminary data.</text>
</comment>
<dbReference type="Proteomes" id="UP000681720">
    <property type="component" value="Unassembled WGS sequence"/>
</dbReference>
<dbReference type="InterPro" id="IPR028994">
    <property type="entry name" value="Integrin_alpha_N"/>
</dbReference>
<accession>A0A8S2YF91</accession>
<protein>
    <recommendedName>
        <fullName evidence="4">VCBS repeat-containing protein</fullName>
    </recommendedName>
</protein>
<evidence type="ECO:0000313" key="2">
    <source>
        <dbReference type="EMBL" id="CAF4551597.1"/>
    </source>
</evidence>
<dbReference type="SUPFAM" id="SSF69318">
    <property type="entry name" value="Integrin alpha N-terminal domain"/>
    <property type="match status" value="1"/>
</dbReference>
<evidence type="ECO:0008006" key="4">
    <source>
        <dbReference type="Google" id="ProtNLM"/>
    </source>
</evidence>
<dbReference type="AlphaFoldDB" id="A0A8S2YF91"/>
<dbReference type="EMBL" id="CAJOBJ010093000">
    <property type="protein sequence ID" value="CAF4551597.1"/>
    <property type="molecule type" value="Genomic_DNA"/>
</dbReference>
<dbReference type="Pfam" id="PF13517">
    <property type="entry name" value="FG-GAP_3"/>
    <property type="match status" value="1"/>
</dbReference>
<dbReference type="InterPro" id="IPR013517">
    <property type="entry name" value="FG-GAP"/>
</dbReference>
<feature type="non-terminal residue" evidence="2">
    <location>
        <position position="68"/>
    </location>
</feature>
<dbReference type="PANTHER" id="PTHR46580">
    <property type="entry name" value="SENSOR KINASE-RELATED"/>
    <property type="match status" value="1"/>
</dbReference>
<proteinExistence type="predicted"/>
<dbReference type="Gene3D" id="2.30.30.100">
    <property type="match status" value="1"/>
</dbReference>
<evidence type="ECO:0000313" key="3">
    <source>
        <dbReference type="Proteomes" id="UP000681720"/>
    </source>
</evidence>
<keyword evidence="1" id="KW-0732">Signal</keyword>
<feature type="non-terminal residue" evidence="2">
    <location>
        <position position="1"/>
    </location>
</feature>
<gene>
    <name evidence="2" type="ORF">GIL414_LOCUS36862</name>
</gene>
<name>A0A8S2YF91_9BILA</name>
<reference evidence="2" key="1">
    <citation type="submission" date="2021-02" db="EMBL/GenBank/DDBJ databases">
        <authorList>
            <person name="Nowell W R."/>
        </authorList>
    </citation>
    <scope>NUCLEOTIDE SEQUENCE</scope>
</reference>
<evidence type="ECO:0000256" key="1">
    <source>
        <dbReference type="ARBA" id="ARBA00022729"/>
    </source>
</evidence>